<comment type="caution">
    <text evidence="9">The sequence shown here is derived from an EMBL/GenBank/DDBJ whole genome shotgun (WGS) entry which is preliminary data.</text>
</comment>
<dbReference type="Proteomes" id="UP001530293">
    <property type="component" value="Unassembled WGS sequence"/>
</dbReference>
<feature type="compositionally biased region" description="Polar residues" evidence="7">
    <location>
        <begin position="35"/>
        <end position="52"/>
    </location>
</feature>
<evidence type="ECO:0000259" key="8">
    <source>
        <dbReference type="Pfam" id="PF09239"/>
    </source>
</evidence>
<dbReference type="EMBL" id="JALLBG020000006">
    <property type="protein sequence ID" value="KAL3772674.1"/>
    <property type="molecule type" value="Genomic_DNA"/>
</dbReference>
<dbReference type="PANTHER" id="PTHR48444:SF1">
    <property type="entry name" value="DNA TOPOISOMERASE 6 SUBUNIT B"/>
    <property type="match status" value="1"/>
</dbReference>
<accession>A0ABD3N9D1</accession>
<dbReference type="InterPro" id="IPR015320">
    <property type="entry name" value="TopoVI_B_transducer"/>
</dbReference>
<gene>
    <name evidence="9" type="ORF">ACHAWU_004683</name>
</gene>
<dbReference type="FunFam" id="3.30.230.10:FF:000050">
    <property type="entry name" value="DNA topoisomerase 6 subunit B"/>
    <property type="match status" value="1"/>
</dbReference>
<name>A0ABD3N9D1_9STRA</name>
<dbReference type="HAMAP" id="MF_00322">
    <property type="entry name" value="Top6B"/>
    <property type="match status" value="1"/>
</dbReference>
<comment type="subcellular location">
    <subcellularLocation>
        <location evidence="1">Plastid</location>
        <location evidence="1">Chloroplast</location>
    </subcellularLocation>
</comment>
<dbReference type="GO" id="GO:0009507">
    <property type="term" value="C:chloroplast"/>
    <property type="evidence" value="ECO:0007669"/>
    <property type="project" value="UniProtKB-SubCell"/>
</dbReference>
<evidence type="ECO:0000256" key="3">
    <source>
        <dbReference type="ARBA" id="ARBA00022840"/>
    </source>
</evidence>
<dbReference type="InterPro" id="IPR036890">
    <property type="entry name" value="HATPase_C_sf"/>
</dbReference>
<dbReference type="Gene3D" id="3.30.565.10">
    <property type="entry name" value="Histidine kinase-like ATPase, C-terminal domain"/>
    <property type="match status" value="1"/>
</dbReference>
<dbReference type="SUPFAM" id="SSF46946">
    <property type="entry name" value="S13-like H2TH domain"/>
    <property type="match status" value="1"/>
</dbReference>
<dbReference type="GO" id="GO:0003916">
    <property type="term" value="F:DNA topoisomerase activity"/>
    <property type="evidence" value="ECO:0007669"/>
    <property type="project" value="UniProtKB-KW"/>
</dbReference>
<keyword evidence="6" id="KW-0413">Isomerase</keyword>
<feature type="compositionally biased region" description="Basic and acidic residues" evidence="7">
    <location>
        <begin position="718"/>
        <end position="732"/>
    </location>
</feature>
<feature type="region of interest" description="Disordered" evidence="7">
    <location>
        <begin position="711"/>
        <end position="732"/>
    </location>
</feature>
<dbReference type="Gene3D" id="3.30.230.10">
    <property type="match status" value="1"/>
</dbReference>
<evidence type="ECO:0000313" key="10">
    <source>
        <dbReference type="Proteomes" id="UP001530293"/>
    </source>
</evidence>
<organism evidence="9 10">
    <name type="scientific">Discostella pseudostelligera</name>
    <dbReference type="NCBI Taxonomy" id="259834"/>
    <lineage>
        <taxon>Eukaryota</taxon>
        <taxon>Sar</taxon>
        <taxon>Stramenopiles</taxon>
        <taxon>Ochrophyta</taxon>
        <taxon>Bacillariophyta</taxon>
        <taxon>Coscinodiscophyceae</taxon>
        <taxon>Thalassiosirophycidae</taxon>
        <taxon>Stephanodiscales</taxon>
        <taxon>Stephanodiscaceae</taxon>
        <taxon>Discostella</taxon>
    </lineage>
</organism>
<dbReference type="InterPro" id="IPR014721">
    <property type="entry name" value="Ribsml_uS5_D2-typ_fold_subgr"/>
</dbReference>
<feature type="region of interest" description="Disordered" evidence="7">
    <location>
        <begin position="1"/>
        <end position="78"/>
    </location>
</feature>
<evidence type="ECO:0000256" key="4">
    <source>
        <dbReference type="ARBA" id="ARBA00023029"/>
    </source>
</evidence>
<evidence type="ECO:0000256" key="6">
    <source>
        <dbReference type="ARBA" id="ARBA00023235"/>
    </source>
</evidence>
<keyword evidence="5" id="KW-0238">DNA-binding</keyword>
<sequence length="765" mass="84573">MAGRKEVTQQTSTNHDDGRWRHLSVSVPINHRPNHNTSTQIKQKPIISNNMPPSKAKSSSSSSSSSATKKDEIQQSKSPAEFFAEHQSIAGFDNAGKSLYTTLREFIENSLDACESVNVLPDISVSIEEMTQKQFNVLRGVPGANSPGKKVVTTTDVDADATEPPNNDSGNLSSKDSKKLKDQKKTIRAGGEAYFLITVRDNGCGMAHEAIPDLLGRVLSGSKYGVRQTRGKFGLGAKMALIWSKKSTGVPIKIKTSHVKGVRGGGGGSLLNEDGSRKIGPKVSNCVLDIDIYKNCPRVLEHTQQTNTEQWIGTEIQVLVAGNWTTYKSRVVQYLQQLAIITPYARLEMSYTNRSDEKKGMNLRFERRSEQMPAQAREVKHHPSSVNNLLIQQLLEKTSTKSLIKFLTNDLSGISPSVAKKLIERLGNTYDEDMRPDELDDKQVTRLVQLLRSTQDLFKSPDGGCLSPLGEYNLNLGIQKVIEPDIIATARDKPGAYDGHSFIVEAAVSLGGKDAKEGITVVRFANRIPLLFEGGADVATRVANSKIKWSSYKIDNKKDKIGVFVSIVSTKIPFKGTGKEYIGDDITEIQQSVKRAIQNCCQQLRAHLAKRNALRDVKERKSRLLKYIPDISRSVFGILDGMRKRRLEEGDGFERIASPRRRVAGSSPMKHFKTSHSSMDAIMNDLSTGKLSEDAIKQHLTEAVEINAIAGIGDKEDENGGKSKSNKDESEREPLFLVPLYEEAKDSRHVIRHPLFDFYPIGSAV</sequence>
<dbReference type="NCBIfam" id="NF003218">
    <property type="entry name" value="PRK04184.1"/>
    <property type="match status" value="1"/>
</dbReference>
<dbReference type="Gene3D" id="1.10.8.50">
    <property type="match status" value="1"/>
</dbReference>
<dbReference type="GO" id="GO:0005524">
    <property type="term" value="F:ATP binding"/>
    <property type="evidence" value="ECO:0007669"/>
    <property type="project" value="UniProtKB-KW"/>
</dbReference>
<feature type="region of interest" description="Disordered" evidence="7">
    <location>
        <begin position="142"/>
        <end position="183"/>
    </location>
</feature>
<keyword evidence="10" id="KW-1185">Reference proteome</keyword>
<evidence type="ECO:0000256" key="1">
    <source>
        <dbReference type="ARBA" id="ARBA00004229"/>
    </source>
</evidence>
<dbReference type="GO" id="GO:0003677">
    <property type="term" value="F:DNA binding"/>
    <property type="evidence" value="ECO:0007669"/>
    <property type="project" value="UniProtKB-KW"/>
</dbReference>
<proteinExistence type="inferred from homology"/>
<reference evidence="9 10" key="1">
    <citation type="submission" date="2024-10" db="EMBL/GenBank/DDBJ databases">
        <title>Updated reference genomes for cyclostephanoid diatoms.</title>
        <authorList>
            <person name="Roberts W.R."/>
            <person name="Alverson A.J."/>
        </authorList>
    </citation>
    <scope>NUCLEOTIDE SEQUENCE [LARGE SCALE GENOMIC DNA]</scope>
    <source>
        <strain evidence="9 10">AJA232-27</strain>
    </source>
</reference>
<evidence type="ECO:0000313" key="9">
    <source>
        <dbReference type="EMBL" id="KAL3772674.1"/>
    </source>
</evidence>
<evidence type="ECO:0000256" key="5">
    <source>
        <dbReference type="ARBA" id="ARBA00023125"/>
    </source>
</evidence>
<dbReference type="Pfam" id="PF09239">
    <property type="entry name" value="Topo-VIb_trans"/>
    <property type="match status" value="1"/>
</dbReference>
<dbReference type="InterPro" id="IPR020568">
    <property type="entry name" value="Ribosomal_Su5_D2-typ_SF"/>
</dbReference>
<protein>
    <recommendedName>
        <fullName evidence="8">DNA topoisomerase VI subunit B transducer domain-containing protein</fullName>
    </recommendedName>
</protein>
<keyword evidence="4" id="KW-0799">Topoisomerase</keyword>
<dbReference type="PANTHER" id="PTHR48444">
    <property type="entry name" value="DNA TOPOISOMERASE 6 SUBUNIT B"/>
    <property type="match status" value="1"/>
</dbReference>
<feature type="domain" description="DNA topoisomerase VI subunit B transducer" evidence="8">
    <location>
        <begin position="461"/>
        <end position="619"/>
    </location>
</feature>
<dbReference type="InterPro" id="IPR010979">
    <property type="entry name" value="Ribosomal_uS13-like_H2TH"/>
</dbReference>
<dbReference type="SUPFAM" id="SSF55874">
    <property type="entry name" value="ATPase domain of HSP90 chaperone/DNA topoisomerase II/histidine kinase"/>
    <property type="match status" value="1"/>
</dbReference>
<dbReference type="InterPro" id="IPR005734">
    <property type="entry name" value="TopoVI_B"/>
</dbReference>
<dbReference type="AlphaFoldDB" id="A0ABD3N9D1"/>
<dbReference type="SUPFAM" id="SSF54211">
    <property type="entry name" value="Ribosomal protein S5 domain 2-like"/>
    <property type="match status" value="1"/>
</dbReference>
<evidence type="ECO:0000256" key="7">
    <source>
        <dbReference type="SAM" id="MobiDB-lite"/>
    </source>
</evidence>
<feature type="compositionally biased region" description="Low complexity" evidence="7">
    <location>
        <begin position="54"/>
        <end position="67"/>
    </location>
</feature>
<keyword evidence="2" id="KW-0547">Nucleotide-binding</keyword>
<dbReference type="CDD" id="cd00823">
    <property type="entry name" value="TopoIIB_Trans"/>
    <property type="match status" value="1"/>
</dbReference>
<evidence type="ECO:0000256" key="2">
    <source>
        <dbReference type="ARBA" id="ARBA00022741"/>
    </source>
</evidence>
<keyword evidence="3" id="KW-0067">ATP-binding</keyword>